<dbReference type="CDD" id="cd07484">
    <property type="entry name" value="Peptidases_S8_Thermitase_like"/>
    <property type="match status" value="1"/>
</dbReference>
<dbReference type="InterPro" id="IPR050131">
    <property type="entry name" value="Peptidase_S8_subtilisin-like"/>
</dbReference>
<feature type="domain" description="Fervidolysin-like N-terminal prodomain" evidence="10">
    <location>
        <begin position="43"/>
        <end position="116"/>
    </location>
</feature>
<keyword evidence="3" id="KW-0964">Secreted</keyword>
<evidence type="ECO:0000256" key="2">
    <source>
        <dbReference type="ARBA" id="ARBA00011073"/>
    </source>
</evidence>
<dbReference type="SUPFAM" id="SSF52743">
    <property type="entry name" value="Subtilisin-like"/>
    <property type="match status" value="1"/>
</dbReference>
<feature type="domain" description="Peptidase S8/S53" evidence="9">
    <location>
        <begin position="164"/>
        <end position="400"/>
    </location>
</feature>
<dbReference type="InterPro" id="IPR023828">
    <property type="entry name" value="Peptidase_S8_Ser-AS"/>
</dbReference>
<evidence type="ECO:0000259" key="9">
    <source>
        <dbReference type="Pfam" id="PF00082"/>
    </source>
</evidence>
<protein>
    <submittedName>
        <fullName evidence="11">Peptidase S8</fullName>
    </submittedName>
</protein>
<sequence length="402" mass="41886">MAASAPPACSTSRKEVSAFMRRAGIILAMLIALTSLNTGTGGAAGSTSAPQFVPDQLLINLKSGTDLSLILQMVGGGLSQYLDGLGTYVVRVPPGTVESAIAILRTYPQVRFVEPNYYVRYFLDPDDPYDNSTCYPTSDGQCTMQWAWAKVGAYQAWDLTTGSEAVKVAVVDTGIDIGNPDYIIPDPTGHEDLVTCRSIVTQNFVTTESNNDENGHGTHVAGTIGACTNNATGIAGANWAVQLLSAKVLDFSGSGTYSALAAGIRWAADAGAKVINLSVGGSQPSKTLEQAINYAWNKGAVLVCAAGNTGTTTKSYPAAYGACIAVAATDEIDALASFSSYGADWVDVAAPGVRILSTMQDDYNTCFLCSWYGISPGYDAMSGTSMAAPHVSGLAALIWARG</sequence>
<evidence type="ECO:0000256" key="1">
    <source>
        <dbReference type="ARBA" id="ARBA00004613"/>
    </source>
</evidence>
<dbReference type="InterPro" id="IPR034084">
    <property type="entry name" value="Thermitase-like_dom"/>
</dbReference>
<organism evidence="11 12">
    <name type="scientific">Candidatus Segetimicrobium genomatis</name>
    <dbReference type="NCBI Taxonomy" id="2569760"/>
    <lineage>
        <taxon>Bacteria</taxon>
        <taxon>Bacillati</taxon>
        <taxon>Candidatus Sysuimicrobiota</taxon>
        <taxon>Candidatus Sysuimicrobiia</taxon>
        <taxon>Candidatus Sysuimicrobiales</taxon>
        <taxon>Candidatus Segetimicrobiaceae</taxon>
        <taxon>Candidatus Segetimicrobium</taxon>
    </lineage>
</organism>
<evidence type="ECO:0000256" key="4">
    <source>
        <dbReference type="ARBA" id="ARBA00022670"/>
    </source>
</evidence>
<proteinExistence type="inferred from homology"/>
<dbReference type="PANTHER" id="PTHR43806">
    <property type="entry name" value="PEPTIDASE S8"/>
    <property type="match status" value="1"/>
</dbReference>
<evidence type="ECO:0000256" key="6">
    <source>
        <dbReference type="ARBA" id="ARBA00022825"/>
    </source>
</evidence>
<evidence type="ECO:0000313" key="11">
    <source>
        <dbReference type="EMBL" id="TMJ01330.1"/>
    </source>
</evidence>
<evidence type="ECO:0000259" key="10">
    <source>
        <dbReference type="Pfam" id="PF22148"/>
    </source>
</evidence>
<evidence type="ECO:0000256" key="5">
    <source>
        <dbReference type="ARBA" id="ARBA00022801"/>
    </source>
</evidence>
<comment type="caution">
    <text evidence="11">The sequence shown here is derived from an EMBL/GenBank/DDBJ whole genome shotgun (WGS) entry which is preliminary data.</text>
</comment>
<dbReference type="Pfam" id="PF22148">
    <property type="entry name" value="Fervidolysin_NPro-like"/>
    <property type="match status" value="1"/>
</dbReference>
<dbReference type="Pfam" id="PF00082">
    <property type="entry name" value="Peptidase_S8"/>
    <property type="match status" value="1"/>
</dbReference>
<evidence type="ECO:0000313" key="12">
    <source>
        <dbReference type="Proteomes" id="UP000318661"/>
    </source>
</evidence>
<dbReference type="PRINTS" id="PR00723">
    <property type="entry name" value="SUBTILISIN"/>
</dbReference>
<dbReference type="PROSITE" id="PS00138">
    <property type="entry name" value="SUBTILASE_SER"/>
    <property type="match status" value="1"/>
</dbReference>
<feature type="active site" description="Charge relay system" evidence="7">
    <location>
        <position position="216"/>
    </location>
</feature>
<comment type="subcellular location">
    <subcellularLocation>
        <location evidence="1">Secreted</location>
    </subcellularLocation>
</comment>
<dbReference type="Proteomes" id="UP000318661">
    <property type="component" value="Unassembled WGS sequence"/>
</dbReference>
<dbReference type="InterPro" id="IPR022398">
    <property type="entry name" value="Peptidase_S8_His-AS"/>
</dbReference>
<name>A0A537L001_9BACT</name>
<dbReference type="GO" id="GO:0006508">
    <property type="term" value="P:proteolysis"/>
    <property type="evidence" value="ECO:0007669"/>
    <property type="project" value="UniProtKB-KW"/>
</dbReference>
<comment type="similarity">
    <text evidence="2 7 8">Belongs to the peptidase S8 family.</text>
</comment>
<dbReference type="InterPro" id="IPR023827">
    <property type="entry name" value="Peptidase_S8_Asp-AS"/>
</dbReference>
<dbReference type="PROSITE" id="PS00137">
    <property type="entry name" value="SUBTILASE_HIS"/>
    <property type="match status" value="1"/>
</dbReference>
<dbReference type="InterPro" id="IPR054399">
    <property type="entry name" value="Fervidolysin-like_N_prodom"/>
</dbReference>
<keyword evidence="5 7" id="KW-0378">Hydrolase</keyword>
<dbReference type="PANTHER" id="PTHR43806:SF11">
    <property type="entry name" value="CEREVISIN-RELATED"/>
    <property type="match status" value="1"/>
</dbReference>
<feature type="non-terminal residue" evidence="11">
    <location>
        <position position="402"/>
    </location>
</feature>
<accession>A0A537L001</accession>
<keyword evidence="4 7" id="KW-0645">Protease</keyword>
<keyword evidence="6 7" id="KW-0720">Serine protease</keyword>
<dbReference type="InterPro" id="IPR036852">
    <property type="entry name" value="Peptidase_S8/S53_dom_sf"/>
</dbReference>
<dbReference type="GO" id="GO:0004252">
    <property type="term" value="F:serine-type endopeptidase activity"/>
    <property type="evidence" value="ECO:0007669"/>
    <property type="project" value="UniProtKB-UniRule"/>
</dbReference>
<gene>
    <name evidence="11" type="ORF">E6G99_12690</name>
</gene>
<dbReference type="InterPro" id="IPR000209">
    <property type="entry name" value="Peptidase_S8/S53_dom"/>
</dbReference>
<dbReference type="GO" id="GO:0005576">
    <property type="term" value="C:extracellular region"/>
    <property type="evidence" value="ECO:0007669"/>
    <property type="project" value="UniProtKB-SubCell"/>
</dbReference>
<dbReference type="AlphaFoldDB" id="A0A537L001"/>
<evidence type="ECO:0000256" key="7">
    <source>
        <dbReference type="PROSITE-ProRule" id="PRU01240"/>
    </source>
</evidence>
<evidence type="ECO:0000256" key="3">
    <source>
        <dbReference type="ARBA" id="ARBA00022525"/>
    </source>
</evidence>
<dbReference type="InterPro" id="IPR015500">
    <property type="entry name" value="Peptidase_S8_subtilisin-rel"/>
</dbReference>
<dbReference type="Gene3D" id="3.40.50.200">
    <property type="entry name" value="Peptidase S8/S53 domain"/>
    <property type="match status" value="1"/>
</dbReference>
<evidence type="ECO:0000256" key="8">
    <source>
        <dbReference type="RuleBase" id="RU003355"/>
    </source>
</evidence>
<dbReference type="PROSITE" id="PS00136">
    <property type="entry name" value="SUBTILASE_ASP"/>
    <property type="match status" value="1"/>
</dbReference>
<dbReference type="PROSITE" id="PS51892">
    <property type="entry name" value="SUBTILASE"/>
    <property type="match status" value="1"/>
</dbReference>
<reference evidence="11 12" key="1">
    <citation type="journal article" date="2019" name="Nat. Microbiol.">
        <title>Mediterranean grassland soil C-N compound turnover is dependent on rainfall and depth, and is mediated by genomically divergent microorganisms.</title>
        <authorList>
            <person name="Diamond S."/>
            <person name="Andeer P.F."/>
            <person name="Li Z."/>
            <person name="Crits-Christoph A."/>
            <person name="Burstein D."/>
            <person name="Anantharaman K."/>
            <person name="Lane K.R."/>
            <person name="Thomas B.C."/>
            <person name="Pan C."/>
            <person name="Northen T.R."/>
            <person name="Banfield J.F."/>
        </authorList>
    </citation>
    <scope>NUCLEOTIDE SEQUENCE [LARGE SCALE GENOMIC DNA]</scope>
    <source>
        <strain evidence="11">NP_2</strain>
    </source>
</reference>
<dbReference type="EMBL" id="VBAJ01000323">
    <property type="protein sequence ID" value="TMJ01330.1"/>
    <property type="molecule type" value="Genomic_DNA"/>
</dbReference>
<feature type="active site" description="Charge relay system" evidence="7">
    <location>
        <position position="385"/>
    </location>
</feature>
<feature type="active site" description="Charge relay system" evidence="7">
    <location>
        <position position="172"/>
    </location>
</feature>